<gene>
    <name evidence="1" type="ORF">DPMN_057964</name>
</gene>
<name>A0A9D4C1A0_DREPO</name>
<keyword evidence="2" id="KW-1185">Reference proteome</keyword>
<sequence length="71" mass="8382">MEYEISALRAENQHLKNQLSDKYSEKDFEGNDHKVKHLTGLSSYEMLMFLFQYLSPYLPSSLVLSQFRTFS</sequence>
<accession>A0A9D4C1A0</accession>
<dbReference type="Proteomes" id="UP000828390">
    <property type="component" value="Unassembled WGS sequence"/>
</dbReference>
<dbReference type="EMBL" id="JAIWYP010000013">
    <property type="protein sequence ID" value="KAH3715258.1"/>
    <property type="molecule type" value="Genomic_DNA"/>
</dbReference>
<evidence type="ECO:0000313" key="2">
    <source>
        <dbReference type="Proteomes" id="UP000828390"/>
    </source>
</evidence>
<reference evidence="1" key="1">
    <citation type="journal article" date="2019" name="bioRxiv">
        <title>The Genome of the Zebra Mussel, Dreissena polymorpha: A Resource for Invasive Species Research.</title>
        <authorList>
            <person name="McCartney M.A."/>
            <person name="Auch B."/>
            <person name="Kono T."/>
            <person name="Mallez S."/>
            <person name="Zhang Y."/>
            <person name="Obille A."/>
            <person name="Becker A."/>
            <person name="Abrahante J.E."/>
            <person name="Garbe J."/>
            <person name="Badalamenti J.P."/>
            <person name="Herman A."/>
            <person name="Mangelson H."/>
            <person name="Liachko I."/>
            <person name="Sullivan S."/>
            <person name="Sone E.D."/>
            <person name="Koren S."/>
            <person name="Silverstein K.A.T."/>
            <person name="Beckman K.B."/>
            <person name="Gohl D.M."/>
        </authorList>
    </citation>
    <scope>NUCLEOTIDE SEQUENCE</scope>
    <source>
        <strain evidence="1">Duluth1</strain>
        <tissue evidence="1">Whole animal</tissue>
    </source>
</reference>
<comment type="caution">
    <text evidence="1">The sequence shown here is derived from an EMBL/GenBank/DDBJ whole genome shotgun (WGS) entry which is preliminary data.</text>
</comment>
<proteinExistence type="predicted"/>
<reference evidence="1" key="2">
    <citation type="submission" date="2020-11" db="EMBL/GenBank/DDBJ databases">
        <authorList>
            <person name="McCartney M.A."/>
            <person name="Auch B."/>
            <person name="Kono T."/>
            <person name="Mallez S."/>
            <person name="Becker A."/>
            <person name="Gohl D.M."/>
            <person name="Silverstein K.A.T."/>
            <person name="Koren S."/>
            <person name="Bechman K.B."/>
            <person name="Herman A."/>
            <person name="Abrahante J.E."/>
            <person name="Garbe J."/>
        </authorList>
    </citation>
    <scope>NUCLEOTIDE SEQUENCE</scope>
    <source>
        <strain evidence="1">Duluth1</strain>
        <tissue evidence="1">Whole animal</tissue>
    </source>
</reference>
<evidence type="ECO:0000313" key="1">
    <source>
        <dbReference type="EMBL" id="KAH3715258.1"/>
    </source>
</evidence>
<protein>
    <submittedName>
        <fullName evidence="1">Uncharacterized protein</fullName>
    </submittedName>
</protein>
<dbReference type="AlphaFoldDB" id="A0A9D4C1A0"/>
<organism evidence="1 2">
    <name type="scientific">Dreissena polymorpha</name>
    <name type="common">Zebra mussel</name>
    <name type="synonym">Mytilus polymorpha</name>
    <dbReference type="NCBI Taxonomy" id="45954"/>
    <lineage>
        <taxon>Eukaryota</taxon>
        <taxon>Metazoa</taxon>
        <taxon>Spiralia</taxon>
        <taxon>Lophotrochozoa</taxon>
        <taxon>Mollusca</taxon>
        <taxon>Bivalvia</taxon>
        <taxon>Autobranchia</taxon>
        <taxon>Heteroconchia</taxon>
        <taxon>Euheterodonta</taxon>
        <taxon>Imparidentia</taxon>
        <taxon>Neoheterodontei</taxon>
        <taxon>Myida</taxon>
        <taxon>Dreissenoidea</taxon>
        <taxon>Dreissenidae</taxon>
        <taxon>Dreissena</taxon>
    </lineage>
</organism>